<reference evidence="2 3" key="1">
    <citation type="submission" date="2018-06" db="EMBL/GenBank/DDBJ databases">
        <authorList>
            <consortium name="Pathogen Informatics"/>
            <person name="Doyle S."/>
        </authorList>
    </citation>
    <scope>NUCLEOTIDE SEQUENCE [LARGE SCALE GENOMIC DNA]</scope>
    <source>
        <strain evidence="2 3">NCTC12020</strain>
    </source>
</reference>
<organism evidence="2 3">
    <name type="scientific">Veillonella criceti</name>
    <dbReference type="NCBI Taxonomy" id="103891"/>
    <lineage>
        <taxon>Bacteria</taxon>
        <taxon>Bacillati</taxon>
        <taxon>Bacillota</taxon>
        <taxon>Negativicutes</taxon>
        <taxon>Veillonellales</taxon>
        <taxon>Veillonellaceae</taxon>
        <taxon>Veillonella</taxon>
    </lineage>
</organism>
<dbReference type="Proteomes" id="UP000255367">
    <property type="component" value="Unassembled WGS sequence"/>
</dbReference>
<keyword evidence="1" id="KW-0732">Signal</keyword>
<evidence type="ECO:0000256" key="1">
    <source>
        <dbReference type="SAM" id="SignalP"/>
    </source>
</evidence>
<dbReference type="EMBL" id="UHIO01000001">
    <property type="protein sequence ID" value="SUP44258.1"/>
    <property type="molecule type" value="Genomic_DNA"/>
</dbReference>
<dbReference type="RefSeq" id="WP_115310694.1">
    <property type="nucleotide sequence ID" value="NZ_UHIO01000001.1"/>
</dbReference>
<name>A0A380NM69_9FIRM</name>
<feature type="signal peptide" evidence="1">
    <location>
        <begin position="1"/>
        <end position="27"/>
    </location>
</feature>
<gene>
    <name evidence="2" type="ORF">NCTC12020_01579</name>
</gene>
<evidence type="ECO:0000313" key="3">
    <source>
        <dbReference type="Proteomes" id="UP000255367"/>
    </source>
</evidence>
<sequence>MKYIMKTLSILGFVGILSFGFMSSVQAQDYWYYVGADSYDNTLSIDNSSVDKDDKVAQLWIRVMRPGGDYYFEKMEIKKDTHTIQTLEIRYFHNNGIPYNDAEYTYDKTPQTVTPGTMGEDLYKLVWGAQ</sequence>
<feature type="chain" id="PRO_5016962413" evidence="1">
    <location>
        <begin position="28"/>
        <end position="130"/>
    </location>
</feature>
<dbReference type="AlphaFoldDB" id="A0A380NM69"/>
<keyword evidence="3" id="KW-1185">Reference proteome</keyword>
<protein>
    <submittedName>
        <fullName evidence="2">Uncharacterized protein</fullName>
    </submittedName>
</protein>
<dbReference type="OrthoDB" id="1629403at2"/>
<accession>A0A380NM69</accession>
<proteinExistence type="predicted"/>
<evidence type="ECO:0000313" key="2">
    <source>
        <dbReference type="EMBL" id="SUP44258.1"/>
    </source>
</evidence>